<evidence type="ECO:0000259" key="2">
    <source>
        <dbReference type="Pfam" id="PF05922"/>
    </source>
</evidence>
<comment type="caution">
    <text evidence="3">The sequence shown here is derived from an EMBL/GenBank/DDBJ whole genome shotgun (WGS) entry which is preliminary data.</text>
</comment>
<dbReference type="PANTHER" id="PTHR48222">
    <property type="entry name" value="PROTEINASE INHIBITOR, PROPEPTIDE"/>
    <property type="match status" value="1"/>
</dbReference>
<keyword evidence="4" id="KW-1185">Reference proteome</keyword>
<evidence type="ECO:0000313" key="4">
    <source>
        <dbReference type="Proteomes" id="UP000729402"/>
    </source>
</evidence>
<feature type="chain" id="PRO_5035162801" description="Inhibitor I9 domain-containing protein" evidence="1">
    <location>
        <begin position="25"/>
        <end position="118"/>
    </location>
</feature>
<evidence type="ECO:0000313" key="3">
    <source>
        <dbReference type="EMBL" id="KAG8080763.1"/>
    </source>
</evidence>
<keyword evidence="1" id="KW-0732">Signal</keyword>
<dbReference type="OrthoDB" id="687377at2759"/>
<organism evidence="3 4">
    <name type="scientific">Zizania palustris</name>
    <name type="common">Northern wild rice</name>
    <dbReference type="NCBI Taxonomy" id="103762"/>
    <lineage>
        <taxon>Eukaryota</taxon>
        <taxon>Viridiplantae</taxon>
        <taxon>Streptophyta</taxon>
        <taxon>Embryophyta</taxon>
        <taxon>Tracheophyta</taxon>
        <taxon>Spermatophyta</taxon>
        <taxon>Magnoliopsida</taxon>
        <taxon>Liliopsida</taxon>
        <taxon>Poales</taxon>
        <taxon>Poaceae</taxon>
        <taxon>BOP clade</taxon>
        <taxon>Oryzoideae</taxon>
        <taxon>Oryzeae</taxon>
        <taxon>Zizaniinae</taxon>
        <taxon>Zizania</taxon>
    </lineage>
</organism>
<feature type="domain" description="Inhibitor I9" evidence="2">
    <location>
        <begin position="36"/>
        <end position="107"/>
    </location>
</feature>
<sequence length="118" mass="12499">MRHPCAASAFLLAVLLLGSYVATAADQRDHAHAGVYIVIVQPPADGVDSHAYHIGILAAALGSEERANEALLYSYRTVASGFAAKLTPPELAAVQKHPAVIQAHPDDKNYVYIPGNLN</sequence>
<proteinExistence type="predicted"/>
<reference evidence="3" key="2">
    <citation type="submission" date="2021-02" db="EMBL/GenBank/DDBJ databases">
        <authorList>
            <person name="Kimball J.A."/>
            <person name="Haas M.W."/>
            <person name="Macchietto M."/>
            <person name="Kono T."/>
            <person name="Duquette J."/>
            <person name="Shao M."/>
        </authorList>
    </citation>
    <scope>NUCLEOTIDE SEQUENCE</scope>
    <source>
        <tissue evidence="3">Fresh leaf tissue</tissue>
    </source>
</reference>
<dbReference type="PANTHER" id="PTHR48222:SF7">
    <property type="entry name" value="OS07G0438600 PROTEIN"/>
    <property type="match status" value="1"/>
</dbReference>
<name>A0A8J5W5A1_ZIZPA</name>
<protein>
    <recommendedName>
        <fullName evidence="2">Inhibitor I9 domain-containing protein</fullName>
    </recommendedName>
</protein>
<accession>A0A8J5W5A1</accession>
<dbReference type="InterPro" id="IPR010259">
    <property type="entry name" value="S8pro/Inhibitor_I9"/>
</dbReference>
<dbReference type="EMBL" id="JAAALK010000282">
    <property type="protein sequence ID" value="KAG8080763.1"/>
    <property type="molecule type" value="Genomic_DNA"/>
</dbReference>
<reference evidence="3" key="1">
    <citation type="journal article" date="2021" name="bioRxiv">
        <title>Whole Genome Assembly and Annotation of Northern Wild Rice, Zizania palustris L., Supports a Whole Genome Duplication in the Zizania Genus.</title>
        <authorList>
            <person name="Haas M."/>
            <person name="Kono T."/>
            <person name="Macchietto M."/>
            <person name="Millas R."/>
            <person name="McGilp L."/>
            <person name="Shao M."/>
            <person name="Duquette J."/>
            <person name="Hirsch C.N."/>
            <person name="Kimball J."/>
        </authorList>
    </citation>
    <scope>NUCLEOTIDE SEQUENCE</scope>
    <source>
        <tissue evidence="3">Fresh leaf tissue</tissue>
    </source>
</reference>
<evidence type="ECO:0000256" key="1">
    <source>
        <dbReference type="SAM" id="SignalP"/>
    </source>
</evidence>
<dbReference type="Pfam" id="PF05922">
    <property type="entry name" value="Inhibitor_I9"/>
    <property type="match status" value="1"/>
</dbReference>
<gene>
    <name evidence="3" type="ORF">GUJ93_ZPchr0007g5194</name>
</gene>
<dbReference type="Proteomes" id="UP000729402">
    <property type="component" value="Unassembled WGS sequence"/>
</dbReference>
<dbReference type="AlphaFoldDB" id="A0A8J5W5A1"/>
<feature type="signal peptide" evidence="1">
    <location>
        <begin position="1"/>
        <end position="24"/>
    </location>
</feature>